<dbReference type="PANTHER" id="PTHR35175:SF1">
    <property type="entry name" value="OXIDOREDUCTASE"/>
    <property type="match status" value="1"/>
</dbReference>
<keyword evidence="3" id="KW-1185">Reference proteome</keyword>
<accession>A0A222FKM1</accession>
<dbReference type="KEGG" id="bsan:CHH28_11700"/>
<organism evidence="2 3">
    <name type="scientific">Bacterioplanes sanyensis</name>
    <dbReference type="NCBI Taxonomy" id="1249553"/>
    <lineage>
        <taxon>Bacteria</taxon>
        <taxon>Pseudomonadati</taxon>
        <taxon>Pseudomonadota</taxon>
        <taxon>Gammaproteobacteria</taxon>
        <taxon>Oceanospirillales</taxon>
        <taxon>Oceanospirillaceae</taxon>
        <taxon>Bacterioplanes</taxon>
    </lineage>
</organism>
<dbReference type="InterPro" id="IPR010710">
    <property type="entry name" value="DUF1289"/>
</dbReference>
<evidence type="ECO:0000256" key="1">
    <source>
        <dbReference type="SAM" id="MobiDB-lite"/>
    </source>
</evidence>
<dbReference type="PANTHER" id="PTHR35175">
    <property type="entry name" value="DUF1289 DOMAIN-CONTAINING PROTEIN"/>
    <property type="match status" value="1"/>
</dbReference>
<gene>
    <name evidence="2" type="ORF">CHH28_11700</name>
</gene>
<dbReference type="AlphaFoldDB" id="A0A222FKM1"/>
<dbReference type="EMBL" id="CP022530">
    <property type="protein sequence ID" value="ASP39299.1"/>
    <property type="molecule type" value="Genomic_DNA"/>
</dbReference>
<name>A0A222FKM1_9GAMM</name>
<evidence type="ECO:0000313" key="3">
    <source>
        <dbReference type="Proteomes" id="UP000202440"/>
    </source>
</evidence>
<evidence type="ECO:0000313" key="2">
    <source>
        <dbReference type="EMBL" id="ASP39299.1"/>
    </source>
</evidence>
<protein>
    <submittedName>
        <fullName evidence="2">DUF1289 domain-containing protein</fullName>
    </submittedName>
</protein>
<dbReference type="RefSeq" id="WP_094060479.1">
    <property type="nucleotide sequence ID" value="NZ_CP022530.1"/>
</dbReference>
<proteinExistence type="predicted"/>
<sequence length="112" mass="12732">MLDQGELFAIPNPCRGVCQTNNRGYCKGCLRSREERFHWHEFTPFQQQLIINACEKRRRKILQAKSAQTEDDTPPSPQYELFASSQPQLQPQPPAAGDLDGRPTSGEQGQLF</sequence>
<feature type="region of interest" description="Disordered" evidence="1">
    <location>
        <begin position="64"/>
        <end position="112"/>
    </location>
</feature>
<dbReference type="Pfam" id="PF06945">
    <property type="entry name" value="DUF1289"/>
    <property type="match status" value="1"/>
</dbReference>
<dbReference type="Proteomes" id="UP000202440">
    <property type="component" value="Chromosome"/>
</dbReference>
<dbReference type="OrthoDB" id="8911262at2"/>
<reference evidence="2 3" key="1">
    <citation type="submission" date="2017-07" db="EMBL/GenBank/DDBJ databases">
        <title>Annotated genome sequence of Bacterioplanes sanyensis isolated from Red Sea.</title>
        <authorList>
            <person name="Rehman Z.U."/>
        </authorList>
    </citation>
    <scope>NUCLEOTIDE SEQUENCE [LARGE SCALE GENOMIC DNA]</scope>
    <source>
        <strain evidence="2 3">NV9</strain>
    </source>
</reference>